<evidence type="ECO:0000313" key="2">
    <source>
        <dbReference type="EMBL" id="GGV89094.1"/>
    </source>
</evidence>
<evidence type="ECO:0000313" key="3">
    <source>
        <dbReference type="Proteomes" id="UP000660675"/>
    </source>
</evidence>
<feature type="compositionally biased region" description="Low complexity" evidence="1">
    <location>
        <begin position="228"/>
        <end position="239"/>
    </location>
</feature>
<accession>A0ABQ2W1H2</accession>
<comment type="caution">
    <text evidence="2">The sequence shown here is derived from an EMBL/GenBank/DDBJ whole genome shotgun (WGS) entry which is preliminary data.</text>
</comment>
<protein>
    <submittedName>
        <fullName evidence="2">Uncharacterized protein</fullName>
    </submittedName>
</protein>
<feature type="region of interest" description="Disordered" evidence="1">
    <location>
        <begin position="1"/>
        <end position="27"/>
    </location>
</feature>
<gene>
    <name evidence="2" type="ORF">GCM10015535_41960</name>
</gene>
<feature type="region of interest" description="Disordered" evidence="1">
    <location>
        <begin position="200"/>
        <end position="257"/>
    </location>
</feature>
<evidence type="ECO:0000256" key="1">
    <source>
        <dbReference type="SAM" id="MobiDB-lite"/>
    </source>
</evidence>
<reference evidence="3" key="1">
    <citation type="journal article" date="2019" name="Int. J. Syst. Evol. Microbiol.">
        <title>The Global Catalogue of Microorganisms (GCM) 10K type strain sequencing project: providing services to taxonomists for standard genome sequencing and annotation.</title>
        <authorList>
            <consortium name="The Broad Institute Genomics Platform"/>
            <consortium name="The Broad Institute Genome Sequencing Center for Infectious Disease"/>
            <person name="Wu L."/>
            <person name="Ma J."/>
        </authorList>
    </citation>
    <scope>NUCLEOTIDE SEQUENCE [LARGE SCALE GENOMIC DNA]</scope>
    <source>
        <strain evidence="3">JCM 4376</strain>
    </source>
</reference>
<organism evidence="2 3">
    <name type="scientific">Streptomyces gelaticus</name>
    <dbReference type="NCBI Taxonomy" id="285446"/>
    <lineage>
        <taxon>Bacteria</taxon>
        <taxon>Bacillati</taxon>
        <taxon>Actinomycetota</taxon>
        <taxon>Actinomycetes</taxon>
        <taxon>Kitasatosporales</taxon>
        <taxon>Streptomycetaceae</taxon>
        <taxon>Streptomyces</taxon>
    </lineage>
</organism>
<keyword evidence="3" id="KW-1185">Reference proteome</keyword>
<dbReference type="EMBL" id="BMTF01000014">
    <property type="protein sequence ID" value="GGV89094.1"/>
    <property type="molecule type" value="Genomic_DNA"/>
</dbReference>
<feature type="compositionally biased region" description="Low complexity" evidence="1">
    <location>
        <begin position="246"/>
        <end position="255"/>
    </location>
</feature>
<dbReference type="Proteomes" id="UP000660675">
    <property type="component" value="Unassembled WGS sequence"/>
</dbReference>
<name>A0ABQ2W1H2_9ACTN</name>
<dbReference type="RefSeq" id="WP_189545294.1">
    <property type="nucleotide sequence ID" value="NZ_BMTF01000014.1"/>
</dbReference>
<proteinExistence type="predicted"/>
<sequence length="265" mass="28550">MATTTASPGQPGDDATQSERLAEELRKNPVYVSADRPRRLPRSLAPDIAALAERTGVPTYVLALPAGDATLLALVHDRLGAKGLYVLIGDHSSVTASAFGVDVPVEEARRIALYGTPYGAGPLTAFESFVDAIASGHDRTAWHEAGHVLPAAREGLEALILKARESASVPVTARPAPRTVSPPVCSPPCCWPARRCSAPVPPPVRRPRGPGRPPRRSPRRSPRRRPPVRSTSTRPTRPQSTPPSSRPWSTRSPRPACRSTWCWCR</sequence>
<feature type="compositionally biased region" description="Basic residues" evidence="1">
    <location>
        <begin position="205"/>
        <end position="227"/>
    </location>
</feature>